<evidence type="ECO:0000313" key="1">
    <source>
        <dbReference type="EMBL" id="KAJ2920640.1"/>
    </source>
</evidence>
<sequence>MGVWLWGREDHNPVSLADPARWDTVGKVAIDLLVSALDHEGVKDALAQICVLKGPKFCKTVVSWIITRTYMLRHAVGTKPDLAPTLSKLLLIVHPEWTSLTGIGHSIAKGMFFPLALSVLRVSESSLQDPFALKVSILHSIAMHLQMLREQEAVRTITILIKNKLLTVLRDVIVAPSIESMDLDTQEAWDLFRFIVTISTRRRIVPTIAHAMPCLDLTASEPEYARLWLGYSDISEQLSNGLTQFLNHPVSSFCDNLLVVPVTSPGQVYETGMVPVVIIVQRMLDLTQTHKHYELGVIVVQNDRNRQGFLGCFEVTDSDHYELTTGVMLQDPTPTDLQDWNA</sequence>
<organism evidence="1 2">
    <name type="scientific">Candolleomyces eurysporus</name>
    <dbReference type="NCBI Taxonomy" id="2828524"/>
    <lineage>
        <taxon>Eukaryota</taxon>
        <taxon>Fungi</taxon>
        <taxon>Dikarya</taxon>
        <taxon>Basidiomycota</taxon>
        <taxon>Agaricomycotina</taxon>
        <taxon>Agaricomycetes</taxon>
        <taxon>Agaricomycetidae</taxon>
        <taxon>Agaricales</taxon>
        <taxon>Agaricineae</taxon>
        <taxon>Psathyrellaceae</taxon>
        <taxon>Candolleomyces</taxon>
    </lineage>
</organism>
<name>A0A9W8IPZ5_9AGAR</name>
<dbReference type="EMBL" id="JANBPK010001826">
    <property type="protein sequence ID" value="KAJ2920640.1"/>
    <property type="molecule type" value="Genomic_DNA"/>
</dbReference>
<reference evidence="1" key="1">
    <citation type="submission" date="2022-06" db="EMBL/GenBank/DDBJ databases">
        <title>Genome Sequence of Candolleomyces eurysporus.</title>
        <authorList>
            <person name="Buettner E."/>
        </authorList>
    </citation>
    <scope>NUCLEOTIDE SEQUENCE</scope>
    <source>
        <strain evidence="1">VTCC 930004</strain>
    </source>
</reference>
<dbReference type="Proteomes" id="UP001140091">
    <property type="component" value="Unassembled WGS sequence"/>
</dbReference>
<accession>A0A9W8IPZ5</accession>
<gene>
    <name evidence="1" type="ORF">H1R20_g16454</name>
</gene>
<comment type="caution">
    <text evidence="1">The sequence shown here is derived from an EMBL/GenBank/DDBJ whole genome shotgun (WGS) entry which is preliminary data.</text>
</comment>
<keyword evidence="2" id="KW-1185">Reference proteome</keyword>
<evidence type="ECO:0000313" key="2">
    <source>
        <dbReference type="Proteomes" id="UP001140091"/>
    </source>
</evidence>
<dbReference type="AlphaFoldDB" id="A0A9W8IPZ5"/>
<protein>
    <submittedName>
        <fullName evidence="1">Uncharacterized protein</fullName>
    </submittedName>
</protein>
<feature type="non-terminal residue" evidence="1">
    <location>
        <position position="1"/>
    </location>
</feature>
<proteinExistence type="predicted"/>